<dbReference type="SMART" id="SM00355">
    <property type="entry name" value="ZnF_C2H2"/>
    <property type="match status" value="8"/>
</dbReference>
<feature type="domain" description="C2H2-type" evidence="5">
    <location>
        <begin position="199"/>
        <end position="228"/>
    </location>
</feature>
<sequence>MDAPCGVDKGDPGPGQDETIFAVTENEGPDISSSQQERVEDRAPTSAQELPGSSVKSNAREIAIQANDYDIERNSSHLPSRKRYIPLKFSDYRIFAGEEDKDEAEEDDASFEPEKTVAKPKVQKIPSGRGRGRPRKNPQPLKDPAQEPSSEGVEADGADTKNQIVKVPSGFKCCVCGRIFSLRGNAKAHLITHTEERPFPCQFEGCDKRLRTKESLRRHQLSHMGIKMFECSECKKKFSCNASLQEHMARHTGAKPLSCDICGRHFRQIAVLKRHMTTHSSDKPFACSVCGRRFAMKIYVQSHMKTHTGERPFSCDICNKAFAHASDLNRHKIIHSGKKPYECSVCSMRYSDPSSRRRHEREHQTKLLCPVCNQQFSRSSLLRIHLVREHSAEPDALSYEVQVVRKPDQESWPDGSKEAKLVRVVQNVPGQALVVHSADGRAESSVQEATRASSTVQLLVEGQNVTQASSDKPSEIAVCAEDDLSQLEPGYIYKIVGNDPENQIFELQLEEGTPSFPLHELATKVLAGVQIGEDTVTLIQQDDSFTVVQTPHQQHAPAVSGGEHASAADAEHTALQEAVHTSLANTEHTSLPNAEHTGLPLHTAHTSLPNAEHTGLPLHTAHTSLPNAEHASLPLHTVHTSLTNTEPTGLPLHTVHTSLPNAEGTSLPSTAHSVLPVAESPVELSDLASSVSSRQPQGSLHESGSDCLLGVANDLQQHAPVVSMLDRASATLKQEMKEENFAAASSEDVVLREDDTVLHVSGEGGHFLAVAPNPSPSLSDSPYVFQPDLNSQEYYNWLSAFAEECKVLTMPLEKSKFEKISNIHKTLVDFMALPSGVTSDKNNFKVLLTIMKEMSNVISKHLSYMYQNLC</sequence>
<feature type="domain" description="C2H2-type" evidence="5">
    <location>
        <begin position="285"/>
        <end position="312"/>
    </location>
</feature>
<keyword evidence="6" id="KW-1185">Reference proteome</keyword>
<keyword evidence="1" id="KW-0479">Metal-binding</keyword>
<dbReference type="RefSeq" id="XP_005103290.1">
    <property type="nucleotide sequence ID" value="XM_005103233.2"/>
</dbReference>
<organism evidence="6 7">
    <name type="scientific">Aplysia californica</name>
    <name type="common">California sea hare</name>
    <dbReference type="NCBI Taxonomy" id="6500"/>
    <lineage>
        <taxon>Eukaryota</taxon>
        <taxon>Metazoa</taxon>
        <taxon>Spiralia</taxon>
        <taxon>Lophotrochozoa</taxon>
        <taxon>Mollusca</taxon>
        <taxon>Gastropoda</taxon>
        <taxon>Heterobranchia</taxon>
        <taxon>Euthyneura</taxon>
        <taxon>Tectipleura</taxon>
        <taxon>Aplysiida</taxon>
        <taxon>Aplysioidea</taxon>
        <taxon>Aplysiidae</taxon>
        <taxon>Aplysia</taxon>
    </lineage>
</organism>
<dbReference type="SUPFAM" id="SSF57667">
    <property type="entry name" value="beta-beta-alpha zinc fingers"/>
    <property type="match status" value="4"/>
</dbReference>
<evidence type="ECO:0000256" key="3">
    <source>
        <dbReference type="PROSITE-ProRule" id="PRU00042"/>
    </source>
</evidence>
<keyword evidence="3" id="KW-0863">Zinc-finger</keyword>
<feature type="domain" description="C2H2-type" evidence="5">
    <location>
        <begin position="171"/>
        <end position="198"/>
    </location>
</feature>
<keyword evidence="3" id="KW-0862">Zinc</keyword>
<feature type="compositionally biased region" description="Acidic residues" evidence="4">
    <location>
        <begin position="100"/>
        <end position="111"/>
    </location>
</feature>
<feature type="region of interest" description="Disordered" evidence="4">
    <location>
        <begin position="100"/>
        <end position="161"/>
    </location>
</feature>
<evidence type="ECO:0000259" key="5">
    <source>
        <dbReference type="PROSITE" id="PS50157"/>
    </source>
</evidence>
<feature type="domain" description="C2H2-type" evidence="5">
    <location>
        <begin position="229"/>
        <end position="256"/>
    </location>
</feature>
<evidence type="ECO:0000256" key="4">
    <source>
        <dbReference type="SAM" id="MobiDB-lite"/>
    </source>
</evidence>
<dbReference type="InterPro" id="IPR036236">
    <property type="entry name" value="Znf_C2H2_sf"/>
</dbReference>
<accession>A0ABM0JWN7</accession>
<dbReference type="InterPro" id="IPR050758">
    <property type="entry name" value="Znf_C2H2-type"/>
</dbReference>
<dbReference type="PANTHER" id="PTHR23234">
    <property type="entry name" value="ZNF44 PROTEIN"/>
    <property type="match status" value="1"/>
</dbReference>
<dbReference type="PROSITE" id="PS50157">
    <property type="entry name" value="ZINC_FINGER_C2H2_2"/>
    <property type="match status" value="8"/>
</dbReference>
<protein>
    <submittedName>
        <fullName evidence="7">Uncharacterized protein LOC101861524</fullName>
    </submittedName>
</protein>
<dbReference type="Pfam" id="PF00096">
    <property type="entry name" value="zf-C2H2"/>
    <property type="match status" value="6"/>
</dbReference>
<feature type="domain" description="C2H2-type" evidence="5">
    <location>
        <begin position="367"/>
        <end position="395"/>
    </location>
</feature>
<dbReference type="GeneID" id="101861524"/>
<evidence type="ECO:0000313" key="6">
    <source>
        <dbReference type="Proteomes" id="UP000694888"/>
    </source>
</evidence>
<reference evidence="7" key="1">
    <citation type="submission" date="2025-08" db="UniProtKB">
        <authorList>
            <consortium name="RefSeq"/>
        </authorList>
    </citation>
    <scope>IDENTIFICATION</scope>
</reference>
<feature type="compositionally biased region" description="Polar residues" evidence="4">
    <location>
        <begin position="655"/>
        <end position="669"/>
    </location>
</feature>
<gene>
    <name evidence="7" type="primary">LOC101861524</name>
</gene>
<dbReference type="Gene3D" id="3.30.160.60">
    <property type="entry name" value="Classic Zinc Finger"/>
    <property type="match status" value="7"/>
</dbReference>
<dbReference type="PANTHER" id="PTHR23234:SF10">
    <property type="entry name" value="RIKEN CDNA 6720489N17 GENE-RELATED"/>
    <property type="match status" value="1"/>
</dbReference>
<dbReference type="Proteomes" id="UP000694888">
    <property type="component" value="Unplaced"/>
</dbReference>
<evidence type="ECO:0000256" key="2">
    <source>
        <dbReference type="ARBA" id="ARBA00022737"/>
    </source>
</evidence>
<feature type="domain" description="C2H2-type" evidence="5">
    <location>
        <begin position="341"/>
        <end position="363"/>
    </location>
</feature>
<feature type="region of interest" description="Disordered" evidence="4">
    <location>
        <begin position="587"/>
        <end position="622"/>
    </location>
</feature>
<feature type="domain" description="C2H2-type" evidence="5">
    <location>
        <begin position="257"/>
        <end position="284"/>
    </location>
</feature>
<feature type="region of interest" description="Disordered" evidence="4">
    <location>
        <begin position="549"/>
        <end position="571"/>
    </location>
</feature>
<evidence type="ECO:0000256" key="1">
    <source>
        <dbReference type="ARBA" id="ARBA00022723"/>
    </source>
</evidence>
<feature type="region of interest" description="Disordered" evidence="4">
    <location>
        <begin position="1"/>
        <end position="61"/>
    </location>
</feature>
<dbReference type="PROSITE" id="PS00028">
    <property type="entry name" value="ZINC_FINGER_C2H2_1"/>
    <property type="match status" value="8"/>
</dbReference>
<feature type="domain" description="C2H2-type" evidence="5">
    <location>
        <begin position="313"/>
        <end position="340"/>
    </location>
</feature>
<dbReference type="InterPro" id="IPR013087">
    <property type="entry name" value="Znf_C2H2_type"/>
</dbReference>
<proteinExistence type="predicted"/>
<feature type="region of interest" description="Disordered" evidence="4">
    <location>
        <begin position="641"/>
        <end position="669"/>
    </location>
</feature>
<keyword evidence="2" id="KW-0677">Repeat</keyword>
<name>A0ABM0JWN7_APLCA</name>
<evidence type="ECO:0000313" key="7">
    <source>
        <dbReference type="RefSeq" id="XP_005103290.1"/>
    </source>
</evidence>